<gene>
    <name evidence="4" type="primary">Malrd1_3</name>
    <name evidence="4" type="ORF">NEOCIN_R14544</name>
</gene>
<feature type="disulfide bond" evidence="1">
    <location>
        <begin position="25"/>
        <end position="34"/>
    </location>
</feature>
<dbReference type="EMBL" id="VYZA01001314">
    <property type="protein sequence ID" value="NWQ70258.1"/>
    <property type="molecule type" value="Genomic_DNA"/>
</dbReference>
<name>A0A7K4RAC5_9TYRA</name>
<evidence type="ECO:0000256" key="1">
    <source>
        <dbReference type="PROSITE-ProRule" id="PRU00076"/>
    </source>
</evidence>
<keyword evidence="2" id="KW-1133">Transmembrane helix</keyword>
<comment type="caution">
    <text evidence="1">Lacks conserved residue(s) required for the propagation of feature annotation.</text>
</comment>
<organism evidence="4 5">
    <name type="scientific">Neopipo cinnamomea</name>
    <dbReference type="NCBI Taxonomy" id="456388"/>
    <lineage>
        <taxon>Eukaryota</taxon>
        <taxon>Metazoa</taxon>
        <taxon>Chordata</taxon>
        <taxon>Craniata</taxon>
        <taxon>Vertebrata</taxon>
        <taxon>Euteleostomi</taxon>
        <taxon>Archelosauria</taxon>
        <taxon>Archosauria</taxon>
        <taxon>Dinosauria</taxon>
        <taxon>Saurischia</taxon>
        <taxon>Theropoda</taxon>
        <taxon>Coelurosauria</taxon>
        <taxon>Aves</taxon>
        <taxon>Neognathae</taxon>
        <taxon>Neoaves</taxon>
        <taxon>Telluraves</taxon>
        <taxon>Australaves</taxon>
        <taxon>Passeriformes</taxon>
        <taxon>Tyrannidae</taxon>
        <taxon>Neopipo</taxon>
    </lineage>
</organism>
<dbReference type="PROSITE" id="PS50026">
    <property type="entry name" value="EGF_3"/>
    <property type="match status" value="1"/>
</dbReference>
<keyword evidence="2" id="KW-0472">Membrane</keyword>
<feature type="transmembrane region" description="Helical" evidence="2">
    <location>
        <begin position="53"/>
        <end position="74"/>
    </location>
</feature>
<sequence>AVCPEEYCKNGGRCIIKDDIPLCQCGKGWKGNRCHISAKPLQPPASTLLQNDIWIGFGIGFLLIKITAAALYFLSKKKVPETKVQETANVSFANPLYKDLSSPEKVKSPGYATSPPVQISVSPWHEYLFNEDVNATSFPNPLYGVASEDMEKLCSSLK</sequence>
<dbReference type="Gene3D" id="2.10.25.10">
    <property type="entry name" value="Laminin"/>
    <property type="match status" value="1"/>
</dbReference>
<evidence type="ECO:0000259" key="3">
    <source>
        <dbReference type="PROSITE" id="PS50026"/>
    </source>
</evidence>
<feature type="domain" description="EGF-like" evidence="3">
    <location>
        <begin position="1"/>
        <end position="35"/>
    </location>
</feature>
<accession>A0A7K4RAC5</accession>
<keyword evidence="1" id="KW-1015">Disulfide bond</keyword>
<feature type="non-terminal residue" evidence="4">
    <location>
        <position position="158"/>
    </location>
</feature>
<dbReference type="Proteomes" id="UP000556200">
    <property type="component" value="Unassembled WGS sequence"/>
</dbReference>
<protein>
    <submittedName>
        <fullName evidence="4">MALR1 protein</fullName>
    </submittedName>
</protein>
<dbReference type="PROSITE" id="PS01186">
    <property type="entry name" value="EGF_2"/>
    <property type="match status" value="1"/>
</dbReference>
<keyword evidence="2" id="KW-0812">Transmembrane</keyword>
<keyword evidence="5" id="KW-1185">Reference proteome</keyword>
<reference evidence="4 5" key="1">
    <citation type="submission" date="2019-09" db="EMBL/GenBank/DDBJ databases">
        <title>Bird 10,000 Genomes (B10K) Project - Family phase.</title>
        <authorList>
            <person name="Zhang G."/>
        </authorList>
    </citation>
    <scope>NUCLEOTIDE SEQUENCE [LARGE SCALE GENOMIC DNA]</scope>
    <source>
        <strain evidence="4">B10K-DU-004-15</strain>
        <tissue evidence="4">Mixed tissue sample</tissue>
    </source>
</reference>
<dbReference type="InterPro" id="IPR000742">
    <property type="entry name" value="EGF"/>
</dbReference>
<keyword evidence="1" id="KW-0245">EGF-like domain</keyword>
<proteinExistence type="predicted"/>
<evidence type="ECO:0000256" key="2">
    <source>
        <dbReference type="SAM" id="Phobius"/>
    </source>
</evidence>
<dbReference type="SUPFAM" id="SSF57196">
    <property type="entry name" value="EGF/Laminin"/>
    <property type="match status" value="1"/>
</dbReference>
<comment type="caution">
    <text evidence="4">The sequence shown here is derived from an EMBL/GenBank/DDBJ whole genome shotgun (WGS) entry which is preliminary data.</text>
</comment>
<evidence type="ECO:0000313" key="5">
    <source>
        <dbReference type="Proteomes" id="UP000556200"/>
    </source>
</evidence>
<feature type="non-terminal residue" evidence="4">
    <location>
        <position position="1"/>
    </location>
</feature>
<dbReference type="AlphaFoldDB" id="A0A7K4RAC5"/>
<evidence type="ECO:0000313" key="4">
    <source>
        <dbReference type="EMBL" id="NWQ70258.1"/>
    </source>
</evidence>
<dbReference type="PROSITE" id="PS00022">
    <property type="entry name" value="EGF_1"/>
    <property type="match status" value="1"/>
</dbReference>